<dbReference type="RefSeq" id="WP_065541301.1">
    <property type="nucleotide sequence ID" value="NZ_CP015405.2"/>
</dbReference>
<dbReference type="Proteomes" id="UP000092574">
    <property type="component" value="Chromosome"/>
</dbReference>
<dbReference type="STRING" id="1796616.A4V09_04500"/>
<name>A0A1C7I683_9FIRM</name>
<protein>
    <submittedName>
        <fullName evidence="1">Uncharacterized protein</fullName>
    </submittedName>
</protein>
<organism evidence="1 2">
    <name type="scientific">Blautia pseudococcoides</name>
    <dbReference type="NCBI Taxonomy" id="1796616"/>
    <lineage>
        <taxon>Bacteria</taxon>
        <taxon>Bacillati</taxon>
        <taxon>Bacillota</taxon>
        <taxon>Clostridia</taxon>
        <taxon>Lachnospirales</taxon>
        <taxon>Lachnospiraceae</taxon>
        <taxon>Blautia</taxon>
    </lineage>
</organism>
<dbReference type="OrthoDB" id="1973011at2"/>
<gene>
    <name evidence="1" type="ORF">A4V09_04500</name>
</gene>
<accession>A0A1C7I683</accession>
<dbReference type="KEGG" id="byl:A4V09_04500"/>
<dbReference type="AlphaFoldDB" id="A0A1C7I683"/>
<evidence type="ECO:0000313" key="2">
    <source>
        <dbReference type="Proteomes" id="UP000092574"/>
    </source>
</evidence>
<keyword evidence="2" id="KW-1185">Reference proteome</keyword>
<evidence type="ECO:0000313" key="1">
    <source>
        <dbReference type="EMBL" id="ANU75085.1"/>
    </source>
</evidence>
<reference evidence="1" key="1">
    <citation type="submission" date="2017-04" db="EMBL/GenBank/DDBJ databases">
        <title>Complete Genome Sequences of Twelve Strains of a Stable Defined Moderately Diverse Mouse Microbiota 2 (sDMDMm2).</title>
        <authorList>
            <person name="Uchimura Y."/>
            <person name="Wyss M."/>
            <person name="Brugiroux S."/>
            <person name="Limenitakis J.P."/>
            <person name="Stecher B."/>
            <person name="McCoy K.D."/>
            <person name="Macpherson A.J."/>
        </authorList>
    </citation>
    <scope>NUCLEOTIDE SEQUENCE</scope>
    <source>
        <strain evidence="1">YL58</strain>
    </source>
</reference>
<sequence>MKVNSDLFEGIFPVRLEGKNADGEEYSYRAFSVREVLDSLSGDMLVEFISRDGGGAAVSGEEILTGQVYLAEDGDAYRLILPKDRHRRRWCKHIIEIIQEEGDS</sequence>
<dbReference type="EMBL" id="CP015405">
    <property type="protein sequence ID" value="ANU75085.1"/>
    <property type="molecule type" value="Genomic_DNA"/>
</dbReference>
<proteinExistence type="predicted"/>